<keyword evidence="2" id="KW-1185">Reference proteome</keyword>
<dbReference type="RefSeq" id="WP_310281930.1">
    <property type="nucleotide sequence ID" value="NZ_JAVDWR010000033.1"/>
</dbReference>
<accession>A0ABU1W5E9</accession>
<protein>
    <submittedName>
        <fullName evidence="1">Uncharacterized protein</fullName>
    </submittedName>
</protein>
<organism evidence="1 2">
    <name type="scientific">Rheinheimera soli</name>
    <dbReference type="NCBI Taxonomy" id="443616"/>
    <lineage>
        <taxon>Bacteria</taxon>
        <taxon>Pseudomonadati</taxon>
        <taxon>Pseudomonadota</taxon>
        <taxon>Gammaproteobacteria</taxon>
        <taxon>Chromatiales</taxon>
        <taxon>Chromatiaceae</taxon>
        <taxon>Rheinheimera</taxon>
    </lineage>
</organism>
<dbReference type="Proteomes" id="UP001257909">
    <property type="component" value="Unassembled WGS sequence"/>
</dbReference>
<sequence>MAFYKTLPAKLQSHLFKKATGSDGADRNGIPILSCSLEAITDVADLNALAALIVLATQGQDAGLYFRGKVKLKLFNLLVYFLRSSPFHYFYYEIFCLVKTLSFTEEQPDFADYAKDSLWLSSQDEIRNFIRMDGIIISMVKEAALITTEQEERDFLTLHNKSGNSFLEIILNTSPSSESDIRLRKMYITTLNRKRPKHRHIPLGS</sequence>
<gene>
    <name evidence="1" type="ORF">J2W69_004073</name>
</gene>
<dbReference type="EMBL" id="JAVDWR010000033">
    <property type="protein sequence ID" value="MDR7123090.1"/>
    <property type="molecule type" value="Genomic_DNA"/>
</dbReference>
<comment type="caution">
    <text evidence="1">The sequence shown here is derived from an EMBL/GenBank/DDBJ whole genome shotgun (WGS) entry which is preliminary data.</text>
</comment>
<evidence type="ECO:0000313" key="2">
    <source>
        <dbReference type="Proteomes" id="UP001257909"/>
    </source>
</evidence>
<name>A0ABU1W5E9_9GAMM</name>
<evidence type="ECO:0000313" key="1">
    <source>
        <dbReference type="EMBL" id="MDR7123090.1"/>
    </source>
</evidence>
<proteinExistence type="predicted"/>
<reference evidence="1 2" key="1">
    <citation type="submission" date="2023-07" db="EMBL/GenBank/DDBJ databases">
        <title>Sorghum-associated microbial communities from plants grown in Nebraska, USA.</title>
        <authorList>
            <person name="Schachtman D."/>
        </authorList>
    </citation>
    <scope>NUCLEOTIDE SEQUENCE [LARGE SCALE GENOMIC DNA]</scope>
    <source>
        <strain evidence="1 2">4138</strain>
    </source>
</reference>